<feature type="transmembrane region" description="Helical" evidence="6">
    <location>
        <begin position="107"/>
        <end position="131"/>
    </location>
</feature>
<dbReference type="PIRSF" id="PIRSF018968">
    <property type="entry name" value="ABC_permease_BceB"/>
    <property type="match status" value="1"/>
</dbReference>
<dbReference type="PANTHER" id="PTHR46795:SF3">
    <property type="entry name" value="ABC TRANSPORTER PERMEASE"/>
    <property type="match status" value="1"/>
</dbReference>
<feature type="domain" description="ABC3 transporter permease C-terminal" evidence="7">
    <location>
        <begin position="64"/>
        <end position="182"/>
    </location>
</feature>
<evidence type="ECO:0000256" key="2">
    <source>
        <dbReference type="ARBA" id="ARBA00022475"/>
    </source>
</evidence>
<feature type="transmembrane region" description="Helical" evidence="6">
    <location>
        <begin position="204"/>
        <end position="224"/>
    </location>
</feature>
<feature type="transmembrane region" description="Helical" evidence="6">
    <location>
        <begin position="17"/>
        <end position="34"/>
    </location>
</feature>
<protein>
    <submittedName>
        <fullName evidence="8">FtsX-like permease family protein</fullName>
    </submittedName>
</protein>
<accession>A0ABS7AN59</accession>
<comment type="similarity">
    <text evidence="6">Belongs to the ABC-4 integral membrane protein family.</text>
</comment>
<feature type="transmembrane region" description="Helical" evidence="6">
    <location>
        <begin position="236"/>
        <end position="262"/>
    </location>
</feature>
<evidence type="ECO:0000256" key="5">
    <source>
        <dbReference type="ARBA" id="ARBA00023136"/>
    </source>
</evidence>
<evidence type="ECO:0000256" key="3">
    <source>
        <dbReference type="ARBA" id="ARBA00022692"/>
    </source>
</evidence>
<dbReference type="EMBL" id="JAHXPT010000005">
    <property type="protein sequence ID" value="MBW6410082.1"/>
    <property type="molecule type" value="Genomic_DNA"/>
</dbReference>
<dbReference type="RefSeq" id="WP_219779141.1">
    <property type="nucleotide sequence ID" value="NZ_JAHXPT010000005.1"/>
</dbReference>
<feature type="transmembrane region" description="Helical" evidence="6">
    <location>
        <begin position="289"/>
        <end position="312"/>
    </location>
</feature>
<evidence type="ECO:0000256" key="6">
    <source>
        <dbReference type="PIRNR" id="PIRNR018968"/>
    </source>
</evidence>
<comment type="subcellular location">
    <subcellularLocation>
        <location evidence="1 6">Cell membrane</location>
        <topology evidence="1 6">Multi-pass membrane protein</topology>
    </subcellularLocation>
</comment>
<feature type="transmembrane region" description="Helical" evidence="6">
    <location>
        <begin position="604"/>
        <end position="623"/>
    </location>
</feature>
<gene>
    <name evidence="8" type="ORF">KYD98_08250</name>
</gene>
<keyword evidence="3 6" id="KW-0812">Transmembrane</keyword>
<comment type="caution">
    <text evidence="8">The sequence shown here is derived from an EMBL/GenBank/DDBJ whole genome shotgun (WGS) entry which is preliminary data.</text>
</comment>
<name>A0ABS7AN59_9CLOT</name>
<dbReference type="InterPro" id="IPR003838">
    <property type="entry name" value="ABC3_permease_C"/>
</dbReference>
<dbReference type="PANTHER" id="PTHR46795">
    <property type="entry name" value="ABC TRANSPORTER PERMEASE-RELATED-RELATED"/>
    <property type="match status" value="1"/>
</dbReference>
<dbReference type="InterPro" id="IPR052536">
    <property type="entry name" value="ABC-4_Integral_Memb_Prot"/>
</dbReference>
<evidence type="ECO:0000313" key="8">
    <source>
        <dbReference type="EMBL" id="MBW6410082.1"/>
    </source>
</evidence>
<sequence>MYSKIAIGNVKKSFKDYAIYFLTLTLAVCIFYSFNSIESQKAILEINKSDAQYIKLLNDVISGISVFVSVILGGLILYANNFLIKKRKKELGTYMILGMGKNKISKILILETFLVGLLSLASGLLLGFVAAQGLSVFTAKLFDVGMSEYKFSISTFAIVKTALYFGIIFLLVMIFNTIVISKYKIIDLLRAGKKNESIKFKNPIIYLMSFIVCIVSLGFAYKMILSVGLDVKDIRFTLSILLGIIGTLLFFFSLSGFGLYIIEKNKKIYFKELNIFILKQINSKINTNFLSMAIMCLMLFLTITILSTGIAFKSALESSLKDTTPFDASATLYIDENNNFDNIEENLKNIGFEFDNGEKYIYFKEYDSKIDIKELISAHVEDKNKNKLDNYKLSNVHLIKLSDYNKIKKFKDKEPVTLKNNEVLILSNNSDTVSIINKFLENNHNINVNKKEYTIKNDKTIEDSLITNLVKSNICTLIVNDEVTNNFKPLSDNLNIKYSENGKEKSQEKISEFFNSFKSEKIDFNKTDFINGITKEEVYSENKGMTTVILFVAIYLGIIFLISSMAVLALQQLSEASDSADRYKSLKKIGANDRMINKTIFIQTLIYFSLPVLLALIHSVISVKVCNNFISMFNNTNILGNSLITALVFLIVYIGYFYATYTGYKNIITSSK</sequence>
<evidence type="ECO:0000313" key="9">
    <source>
        <dbReference type="Proteomes" id="UP001519921"/>
    </source>
</evidence>
<feature type="transmembrane region" description="Helical" evidence="6">
    <location>
        <begin position="643"/>
        <end position="664"/>
    </location>
</feature>
<feature type="transmembrane region" description="Helical" evidence="6">
    <location>
        <begin position="548"/>
        <end position="570"/>
    </location>
</feature>
<evidence type="ECO:0000256" key="4">
    <source>
        <dbReference type="ARBA" id="ARBA00022989"/>
    </source>
</evidence>
<keyword evidence="9" id="KW-1185">Reference proteome</keyword>
<feature type="domain" description="ABC3 transporter permease C-terminal" evidence="7">
    <location>
        <begin position="556"/>
        <end position="658"/>
    </location>
</feature>
<reference evidence="8 9" key="1">
    <citation type="submission" date="2021-07" db="EMBL/GenBank/DDBJ databases">
        <title>Clostridium weizhouense sp. nov., an anaerobic bacterium isolated from activated sludge of Petroleum wastewater.</title>
        <authorList>
            <person name="Li Q."/>
        </authorList>
    </citation>
    <scope>NUCLEOTIDE SEQUENCE [LARGE SCALE GENOMIC DNA]</scope>
    <source>
        <strain evidence="8 9">YB-6</strain>
    </source>
</reference>
<keyword evidence="5 6" id="KW-0472">Membrane</keyword>
<evidence type="ECO:0000256" key="1">
    <source>
        <dbReference type="ARBA" id="ARBA00004651"/>
    </source>
</evidence>
<feature type="transmembrane region" description="Helical" evidence="6">
    <location>
        <begin position="151"/>
        <end position="183"/>
    </location>
</feature>
<dbReference type="Pfam" id="PF02687">
    <property type="entry name" value="FtsX"/>
    <property type="match status" value="2"/>
</dbReference>
<keyword evidence="6" id="KW-0813">Transport</keyword>
<evidence type="ECO:0000259" key="7">
    <source>
        <dbReference type="Pfam" id="PF02687"/>
    </source>
</evidence>
<keyword evidence="2 6" id="KW-1003">Cell membrane</keyword>
<organism evidence="8 9">
    <name type="scientific">Clostridium weizhouense</name>
    <dbReference type="NCBI Taxonomy" id="2859781"/>
    <lineage>
        <taxon>Bacteria</taxon>
        <taxon>Bacillati</taxon>
        <taxon>Bacillota</taxon>
        <taxon>Clostridia</taxon>
        <taxon>Eubacteriales</taxon>
        <taxon>Clostridiaceae</taxon>
        <taxon>Clostridium</taxon>
    </lineage>
</organism>
<feature type="transmembrane region" description="Helical" evidence="6">
    <location>
        <begin position="60"/>
        <end position="79"/>
    </location>
</feature>
<dbReference type="Proteomes" id="UP001519921">
    <property type="component" value="Unassembled WGS sequence"/>
</dbReference>
<dbReference type="InterPro" id="IPR027022">
    <property type="entry name" value="ABC_permease_BceB-typ"/>
</dbReference>
<keyword evidence="4 6" id="KW-1133">Transmembrane helix</keyword>
<proteinExistence type="inferred from homology"/>